<keyword evidence="1" id="KW-0472">Membrane</keyword>
<gene>
    <name evidence="2" type="ORF">SPIRO4BDMA_50857</name>
</gene>
<name>A0A3P3XST4_9SPIR</name>
<organism evidence="2">
    <name type="scientific">uncultured spirochete</name>
    <dbReference type="NCBI Taxonomy" id="156406"/>
    <lineage>
        <taxon>Bacteria</taxon>
        <taxon>Pseudomonadati</taxon>
        <taxon>Spirochaetota</taxon>
        <taxon>Spirochaetia</taxon>
        <taxon>Spirochaetales</taxon>
        <taxon>environmental samples</taxon>
    </lineage>
</organism>
<keyword evidence="1" id="KW-1133">Transmembrane helix</keyword>
<reference evidence="2" key="1">
    <citation type="submission" date="2017-02" db="EMBL/GenBank/DDBJ databases">
        <authorList>
            <person name="Regsiter A."/>
            <person name="William W."/>
        </authorList>
    </citation>
    <scope>NUCLEOTIDE SEQUENCE</scope>
    <source>
        <strain evidence="2">BdmA 4</strain>
    </source>
</reference>
<sequence length="69" mass="7911">MHFAGTKVELHILKSLNTGKSLTEVSYDNDGFCHASRLAFMYTFTFDVFIFMALFNSVKSENANDYINF</sequence>
<evidence type="ECO:0000313" key="2">
    <source>
        <dbReference type="EMBL" id="SLM19342.1"/>
    </source>
</evidence>
<evidence type="ECO:0000256" key="1">
    <source>
        <dbReference type="SAM" id="Phobius"/>
    </source>
</evidence>
<proteinExistence type="predicted"/>
<dbReference type="EMBL" id="FWDO01000005">
    <property type="protein sequence ID" value="SLM19342.1"/>
    <property type="molecule type" value="Genomic_DNA"/>
</dbReference>
<accession>A0A3P3XST4</accession>
<protein>
    <submittedName>
        <fullName evidence="2">Uncharacterized protein</fullName>
    </submittedName>
</protein>
<keyword evidence="1" id="KW-0812">Transmembrane</keyword>
<dbReference type="AlphaFoldDB" id="A0A3P3XST4"/>
<feature type="transmembrane region" description="Helical" evidence="1">
    <location>
        <begin position="39"/>
        <end position="58"/>
    </location>
</feature>